<dbReference type="Pfam" id="PF07388">
    <property type="entry name" value="A-2_8-polyST"/>
    <property type="match status" value="1"/>
</dbReference>
<organism evidence="1 2">
    <name type="scientific">Providencia rettgeri</name>
    <dbReference type="NCBI Taxonomy" id="587"/>
    <lineage>
        <taxon>Bacteria</taxon>
        <taxon>Pseudomonadati</taxon>
        <taxon>Pseudomonadota</taxon>
        <taxon>Gammaproteobacteria</taxon>
        <taxon>Enterobacterales</taxon>
        <taxon>Morganellaceae</taxon>
        <taxon>Providencia</taxon>
    </lineage>
</organism>
<evidence type="ECO:0000313" key="1">
    <source>
        <dbReference type="EMBL" id="SUC33596.1"/>
    </source>
</evidence>
<dbReference type="EMBL" id="UGTZ01000001">
    <property type="protein sequence ID" value="SUC33596.1"/>
    <property type="molecule type" value="Genomic_DNA"/>
</dbReference>
<accession>A0A379FY62</accession>
<dbReference type="InterPro" id="IPR010866">
    <property type="entry name" value="A-2_8-polyST"/>
</dbReference>
<dbReference type="Proteomes" id="UP000254208">
    <property type="component" value="Unassembled WGS sequence"/>
</dbReference>
<protein>
    <submittedName>
        <fullName evidence="1">Uncharacterized protein</fullName>
    </submittedName>
</protein>
<proteinExistence type="predicted"/>
<dbReference type="AlphaFoldDB" id="A0A379FY62"/>
<reference evidence="1 2" key="1">
    <citation type="submission" date="2018-06" db="EMBL/GenBank/DDBJ databases">
        <authorList>
            <consortium name="Pathogen Informatics"/>
            <person name="Doyle S."/>
        </authorList>
    </citation>
    <scope>NUCLEOTIDE SEQUENCE [LARGE SCALE GENOMIC DNA]</scope>
    <source>
        <strain evidence="1 2">NCTC11801</strain>
    </source>
</reference>
<sequence length="337" mass="40156">MCCLFMVRNFLSVKTAYAITEQYKKNEKYIYSIESDDDEYFSTIKNTVATNIPVIKTEPINWIFKRFNFLLKYRSLQSSYKKILSIYTRYQISEIFIHYPVHEKEALYMKAAKKLKIKINFYEEGSCFYTDRRGRKLDVYSRLKFFIRKSLLKCLSINYGYQLNADGWYSILPVKKQPNHLIKISYKKIECPNLKYLFLSRPVFDDYPSISFDLYIQSIIKFINTMPKNETLFIKFHPRESLDNQRKTIDKLNSYSSYIEVKKLDLNIAAEDIVYNMEKGSSVCAFDSSTLIYGNSINSNIKFHSVLNHIYMYDEMNELSNLYSLYTKKFSHIEYIK</sequence>
<name>A0A379FY62_PRORE</name>
<evidence type="ECO:0000313" key="2">
    <source>
        <dbReference type="Proteomes" id="UP000254208"/>
    </source>
</evidence>
<gene>
    <name evidence="1" type="ORF">NCTC11801_04638</name>
</gene>